<evidence type="ECO:0000313" key="5">
    <source>
        <dbReference type="EMBL" id="MBC9719579.1"/>
    </source>
</evidence>
<organism evidence="5 6">
    <name type="scientific">Streptomyces polyasparticus</name>
    <dbReference type="NCBI Taxonomy" id="2767826"/>
    <lineage>
        <taxon>Bacteria</taxon>
        <taxon>Bacillati</taxon>
        <taxon>Actinomycetota</taxon>
        <taxon>Actinomycetes</taxon>
        <taxon>Kitasatosporales</taxon>
        <taxon>Streptomycetaceae</taxon>
        <taxon>Streptomyces</taxon>
    </lineage>
</organism>
<proteinExistence type="predicted"/>
<dbReference type="PANTHER" id="PTHR32347">
    <property type="entry name" value="EFFLUX SYSTEM COMPONENT YKNX-RELATED"/>
    <property type="match status" value="1"/>
</dbReference>
<dbReference type="Gene3D" id="1.10.101.10">
    <property type="entry name" value="PGBD-like superfamily/PGBD"/>
    <property type="match status" value="1"/>
</dbReference>
<dbReference type="InterPro" id="IPR050465">
    <property type="entry name" value="UPF0194_transport"/>
</dbReference>
<dbReference type="InterPro" id="IPR002477">
    <property type="entry name" value="Peptidoglycan-bd-like"/>
</dbReference>
<evidence type="ECO:0000259" key="4">
    <source>
        <dbReference type="Pfam" id="PF01471"/>
    </source>
</evidence>
<dbReference type="SUPFAM" id="SSF47090">
    <property type="entry name" value="PGBD-like"/>
    <property type="match status" value="1"/>
</dbReference>
<evidence type="ECO:0000256" key="3">
    <source>
        <dbReference type="SAM" id="MobiDB-lite"/>
    </source>
</evidence>
<dbReference type="RefSeq" id="WP_187819981.1">
    <property type="nucleotide sequence ID" value="NZ_JACTVJ010000049.1"/>
</dbReference>
<dbReference type="EMBL" id="JACTVJ010000049">
    <property type="protein sequence ID" value="MBC9719579.1"/>
    <property type="molecule type" value="Genomic_DNA"/>
</dbReference>
<evidence type="ECO:0000313" key="6">
    <source>
        <dbReference type="Proteomes" id="UP000642284"/>
    </source>
</evidence>
<dbReference type="InterPro" id="IPR036366">
    <property type="entry name" value="PGBDSf"/>
</dbReference>
<dbReference type="InterPro" id="IPR036365">
    <property type="entry name" value="PGBD-like_sf"/>
</dbReference>
<gene>
    <name evidence="5" type="ORF">H9Y04_44555</name>
</gene>
<sequence>MVTIAALTLAGGGVSAVTLGLGGSSGRSDAARRDTRPAATSEITRSDLAASQALAGELGYGTPVPVHGRLPGTVTWLPEQGAVVQRGEALYKVDNQPVALMYGATPMYRDLARGVEGPDVEQLNDNLRALGYGAPNGDVFTAETAAAVRALQQKQGVKATGTLKIGQLHFARDAVRVAEHRTVVGDTASATVLTRTSRSKTVTVQVDVGDQELAKKGKVVKVLLPGGSSVEGKIRRVRTVTSGEGEKSDGKDGSVKTKIDVEIEIADQHALKGLDTATVDVEFTSATAKNALSVPVTALVALADGGYAVRVVDGDRTRTVPVKLALFAQGRVEIESRELRAGMKVAVPK</sequence>
<keyword evidence="6" id="KW-1185">Reference proteome</keyword>
<feature type="domain" description="Peptidoglycan binding-like" evidence="4">
    <location>
        <begin position="117"/>
        <end position="162"/>
    </location>
</feature>
<feature type="region of interest" description="Disordered" evidence="3">
    <location>
        <begin position="23"/>
        <end position="43"/>
    </location>
</feature>
<comment type="subcellular location">
    <subcellularLocation>
        <location evidence="1">Cell envelope</location>
    </subcellularLocation>
</comment>
<accession>A0ABR7SXG8</accession>
<evidence type="ECO:0000256" key="1">
    <source>
        <dbReference type="ARBA" id="ARBA00004196"/>
    </source>
</evidence>
<protein>
    <submittedName>
        <fullName evidence="5">Peptidoglycan-binding protein</fullName>
    </submittedName>
</protein>
<name>A0ABR7SXG8_9ACTN</name>
<reference evidence="5 6" key="1">
    <citation type="submission" date="2020-08" db="EMBL/GenBank/DDBJ databases">
        <title>Genemic of Streptomyces polyaspartic.</title>
        <authorList>
            <person name="Liu W."/>
        </authorList>
    </citation>
    <scope>NUCLEOTIDE SEQUENCE [LARGE SCALE GENOMIC DNA]</scope>
    <source>
        <strain evidence="5 6">TRM66268-LWL</strain>
    </source>
</reference>
<comment type="caution">
    <text evidence="5">The sequence shown here is derived from an EMBL/GenBank/DDBJ whole genome shotgun (WGS) entry which is preliminary data.</text>
</comment>
<dbReference type="Proteomes" id="UP000642284">
    <property type="component" value="Unassembled WGS sequence"/>
</dbReference>
<dbReference type="Pfam" id="PF01471">
    <property type="entry name" value="PG_binding_1"/>
    <property type="match status" value="1"/>
</dbReference>
<keyword evidence="2" id="KW-0175">Coiled coil</keyword>
<evidence type="ECO:0000256" key="2">
    <source>
        <dbReference type="ARBA" id="ARBA00023054"/>
    </source>
</evidence>
<dbReference type="Gene3D" id="2.40.420.20">
    <property type="match status" value="1"/>
</dbReference>
<dbReference type="PANTHER" id="PTHR32347:SF27">
    <property type="entry name" value="RND EFFLUX PUMP MEMBRANE FUSION PROTEIN BARREL-SANDWICH DOMAIN-CONTAINING PROTEIN"/>
    <property type="match status" value="1"/>
</dbReference>